<sequence>SELLPATRDVVRLLRSARPDMPAAAHGIGLAARVTTPVTREDLTALLARLAARHAALRTAVVPGPDGPRLRVDRAPAGPLLRWTTVTGPDDPGPGERLSALLEEPFDLAEQPLWRFEFVDGGERGRYLLLGAHHAVSDLQSLLLVAAEIDAELSGTPLD</sequence>
<reference evidence="2" key="1">
    <citation type="submission" date="2020-01" db="EMBL/GenBank/DDBJ databases">
        <title>Insect and environment-associated Actinomycetes.</title>
        <authorList>
            <person name="Currrie C."/>
            <person name="Chevrette M."/>
            <person name="Carlson C."/>
            <person name="Stubbendieck R."/>
            <person name="Wendt-Pienkowski E."/>
        </authorList>
    </citation>
    <scope>NUCLEOTIDE SEQUENCE</scope>
    <source>
        <strain evidence="2">SID7958</strain>
    </source>
</reference>
<comment type="caution">
    <text evidence="2">The sequence shown here is derived from an EMBL/GenBank/DDBJ whole genome shotgun (WGS) entry which is preliminary data.</text>
</comment>
<dbReference type="RefSeq" id="WP_164337606.1">
    <property type="nucleotide sequence ID" value="NZ_JAAGMU010001265.1"/>
</dbReference>
<feature type="non-terminal residue" evidence="2">
    <location>
        <position position="1"/>
    </location>
</feature>
<dbReference type="InterPro" id="IPR001242">
    <property type="entry name" value="Condensation_dom"/>
</dbReference>
<dbReference type="Gene3D" id="3.30.559.10">
    <property type="entry name" value="Chloramphenicol acetyltransferase-like domain"/>
    <property type="match status" value="1"/>
</dbReference>
<protein>
    <recommendedName>
        <fullName evidence="1">Condensation domain-containing protein</fullName>
    </recommendedName>
</protein>
<gene>
    <name evidence="2" type="ORF">G3I38_24840</name>
</gene>
<dbReference type="InterPro" id="IPR023213">
    <property type="entry name" value="CAT-like_dom_sf"/>
</dbReference>
<dbReference type="GO" id="GO:0003824">
    <property type="term" value="F:catalytic activity"/>
    <property type="evidence" value="ECO:0007669"/>
    <property type="project" value="InterPro"/>
</dbReference>
<evidence type="ECO:0000259" key="1">
    <source>
        <dbReference type="Pfam" id="PF00668"/>
    </source>
</evidence>
<feature type="non-terminal residue" evidence="2">
    <location>
        <position position="159"/>
    </location>
</feature>
<accession>A0A6G3U792</accession>
<feature type="domain" description="Condensation" evidence="1">
    <location>
        <begin position="33"/>
        <end position="147"/>
    </location>
</feature>
<dbReference type="EMBL" id="JAAGMU010001265">
    <property type="protein sequence ID" value="NEC82381.1"/>
    <property type="molecule type" value="Genomic_DNA"/>
</dbReference>
<organism evidence="2">
    <name type="scientific">Streptomyces sp. SID7958</name>
    <dbReference type="NCBI Taxonomy" id="2706093"/>
    <lineage>
        <taxon>Bacteria</taxon>
        <taxon>Bacillati</taxon>
        <taxon>Actinomycetota</taxon>
        <taxon>Actinomycetes</taxon>
        <taxon>Kitasatosporales</taxon>
        <taxon>Streptomycetaceae</taxon>
        <taxon>Streptomyces</taxon>
    </lineage>
</organism>
<dbReference type="Pfam" id="PF00668">
    <property type="entry name" value="Condensation"/>
    <property type="match status" value="1"/>
</dbReference>
<dbReference type="AlphaFoldDB" id="A0A6G3U792"/>
<evidence type="ECO:0000313" key="2">
    <source>
        <dbReference type="EMBL" id="NEC82381.1"/>
    </source>
</evidence>
<dbReference type="SUPFAM" id="SSF52777">
    <property type="entry name" value="CoA-dependent acyltransferases"/>
    <property type="match status" value="1"/>
</dbReference>
<name>A0A6G3U792_9ACTN</name>
<dbReference type="GO" id="GO:0008610">
    <property type="term" value="P:lipid biosynthetic process"/>
    <property type="evidence" value="ECO:0007669"/>
    <property type="project" value="UniProtKB-ARBA"/>
</dbReference>
<proteinExistence type="predicted"/>